<organism evidence="1 2">
    <name type="scientific">Adineta steineri</name>
    <dbReference type="NCBI Taxonomy" id="433720"/>
    <lineage>
        <taxon>Eukaryota</taxon>
        <taxon>Metazoa</taxon>
        <taxon>Spiralia</taxon>
        <taxon>Gnathifera</taxon>
        <taxon>Rotifera</taxon>
        <taxon>Eurotatoria</taxon>
        <taxon>Bdelloidea</taxon>
        <taxon>Adinetida</taxon>
        <taxon>Adinetidae</taxon>
        <taxon>Adineta</taxon>
    </lineage>
</organism>
<feature type="non-terminal residue" evidence="1">
    <location>
        <position position="129"/>
    </location>
</feature>
<dbReference type="Proteomes" id="UP000663881">
    <property type="component" value="Unassembled WGS sequence"/>
</dbReference>
<evidence type="ECO:0000313" key="2">
    <source>
        <dbReference type="Proteomes" id="UP000663881"/>
    </source>
</evidence>
<accession>A0A820PUP9</accession>
<reference evidence="1" key="1">
    <citation type="submission" date="2021-02" db="EMBL/GenBank/DDBJ databases">
        <authorList>
            <person name="Nowell W R."/>
        </authorList>
    </citation>
    <scope>NUCLEOTIDE SEQUENCE</scope>
</reference>
<dbReference type="AlphaFoldDB" id="A0A820PUP9"/>
<proteinExistence type="predicted"/>
<protein>
    <submittedName>
        <fullName evidence="1">Uncharacterized protein</fullName>
    </submittedName>
</protein>
<gene>
    <name evidence="1" type="ORF">OKA104_LOCUS51809</name>
</gene>
<comment type="caution">
    <text evidence="1">The sequence shown here is derived from an EMBL/GenBank/DDBJ whole genome shotgun (WGS) entry which is preliminary data.</text>
</comment>
<dbReference type="EMBL" id="CAJOAY010028812">
    <property type="protein sequence ID" value="CAF4408540.1"/>
    <property type="molecule type" value="Genomic_DNA"/>
</dbReference>
<evidence type="ECO:0000313" key="1">
    <source>
        <dbReference type="EMBL" id="CAF4408540.1"/>
    </source>
</evidence>
<sequence>MRLYQIPYFIHSSDTEEFYQHIDRFQQQFINLDYITKSYRHIFDSILIIEYPLIRDELTIIENDLEKASTIMTLDINTDSTEFIRHLRIRISYFEERLFKSKSNLDDMQKLLKRFIKSALYSRGEIRQD</sequence>
<name>A0A820PUP9_9BILA</name>